<evidence type="ECO:0000256" key="1">
    <source>
        <dbReference type="SAM" id="MobiDB-lite"/>
    </source>
</evidence>
<dbReference type="EMBL" id="AEYX01000042">
    <property type="protein sequence ID" value="EGG44946.1"/>
    <property type="molecule type" value="Genomic_DNA"/>
</dbReference>
<reference evidence="2 3" key="1">
    <citation type="journal article" date="2011" name="J. Bacteriol.">
        <title>Draft genome sequence of the marine bacterium Streptomyces griseoaurantiacus M045, which produces novel manumycin-type antibiotics with a pABA core component.</title>
        <authorList>
            <person name="Li F."/>
            <person name="Jiang P."/>
            <person name="Zheng H."/>
            <person name="Wang S."/>
            <person name="Zhao G."/>
            <person name="Qin S."/>
            <person name="Liu Z."/>
        </authorList>
    </citation>
    <scope>NUCLEOTIDE SEQUENCE [LARGE SCALE GENOMIC DNA]</scope>
    <source>
        <strain evidence="2 3">M045</strain>
    </source>
</reference>
<keyword evidence="3" id="KW-1185">Reference proteome</keyword>
<accession>F3NPD4</accession>
<dbReference type="eggNOG" id="ENOG5034141">
    <property type="taxonomic scope" value="Bacteria"/>
</dbReference>
<sequence>MNPQHTPDPYPRSGRHPEAPLGVPGLLIPEGLSGGLGHDAVGTTPAHGRRIMECLPRIGCVFADEHRWWWVVPAGSQIGVAWPSSTRYAAGAALAGRRGPAPAGRRGPAPAGRVRLIHRPAHDSPYTPPIPLYFLTCRLAGITPQWSPAAVG</sequence>
<gene>
    <name evidence="2" type="ORF">SGM_4998</name>
</gene>
<dbReference type="AlphaFoldDB" id="F3NPD4"/>
<evidence type="ECO:0000313" key="2">
    <source>
        <dbReference type="EMBL" id="EGG44946.1"/>
    </source>
</evidence>
<dbReference type="RefSeq" id="WP_006142840.1">
    <property type="nucleotide sequence ID" value="NZ_AEYX01000042.1"/>
</dbReference>
<evidence type="ECO:0000313" key="3">
    <source>
        <dbReference type="Proteomes" id="UP000003022"/>
    </source>
</evidence>
<feature type="region of interest" description="Disordered" evidence="1">
    <location>
        <begin position="1"/>
        <end position="24"/>
    </location>
</feature>
<organism evidence="2 3">
    <name type="scientific">Streptomyces griseoaurantiacus M045</name>
    <dbReference type="NCBI Taxonomy" id="996637"/>
    <lineage>
        <taxon>Bacteria</taxon>
        <taxon>Bacillati</taxon>
        <taxon>Actinomycetota</taxon>
        <taxon>Actinomycetes</taxon>
        <taxon>Kitasatosporales</taxon>
        <taxon>Streptomycetaceae</taxon>
        <taxon>Streptomyces</taxon>
        <taxon>Streptomyces aurantiacus group</taxon>
    </lineage>
</organism>
<proteinExistence type="predicted"/>
<dbReference type="Proteomes" id="UP000003022">
    <property type="component" value="Unassembled WGS sequence"/>
</dbReference>
<dbReference type="STRING" id="996637.SGM_4998"/>
<feature type="compositionally biased region" description="Pro residues" evidence="1">
    <location>
        <begin position="1"/>
        <end position="10"/>
    </location>
</feature>
<name>F3NPD4_9ACTN</name>
<comment type="caution">
    <text evidence="2">The sequence shown here is derived from an EMBL/GenBank/DDBJ whole genome shotgun (WGS) entry which is preliminary data.</text>
</comment>
<protein>
    <submittedName>
        <fullName evidence="2">Uncharacterized protein</fullName>
    </submittedName>
</protein>